<dbReference type="GeneID" id="63698144"/>
<dbReference type="HOGENOM" id="CLU_035164_0_0_1"/>
<dbReference type="Proteomes" id="UP000019804">
    <property type="component" value="Unassembled WGS sequence"/>
</dbReference>
<dbReference type="AlphaFoldDB" id="A0A017S4X1"/>
<dbReference type="GO" id="GO:0043248">
    <property type="term" value="P:proteasome assembly"/>
    <property type="evidence" value="ECO:0007669"/>
    <property type="project" value="TreeGrafter"/>
</dbReference>
<accession>A0A017S4X1</accession>
<proteinExistence type="predicted"/>
<gene>
    <name evidence="1" type="ORF">EURHEDRAFT_416677</name>
</gene>
<reference evidence="2" key="1">
    <citation type="journal article" date="2014" name="Nat. Commun.">
        <title>Genomic adaptations of the halophilic Dead Sea filamentous fungus Eurotium rubrum.</title>
        <authorList>
            <person name="Kis-Papo T."/>
            <person name="Weig A.R."/>
            <person name="Riley R."/>
            <person name="Persoh D."/>
            <person name="Salamov A."/>
            <person name="Sun H."/>
            <person name="Lipzen A."/>
            <person name="Wasser S.P."/>
            <person name="Rambold G."/>
            <person name="Grigoriev I.V."/>
            <person name="Nevo E."/>
        </authorList>
    </citation>
    <scope>NUCLEOTIDE SEQUENCE [LARGE SCALE GENOMIC DNA]</scope>
    <source>
        <strain evidence="2">CBS 135680</strain>
    </source>
</reference>
<dbReference type="PANTHER" id="PTHR42342:SF1">
    <property type="entry name" value="STATIONARY PHASE PROTEIN 5"/>
    <property type="match status" value="1"/>
</dbReference>
<dbReference type="EMBL" id="KK088447">
    <property type="protein sequence ID" value="EYE91235.1"/>
    <property type="molecule type" value="Genomic_DNA"/>
</dbReference>
<evidence type="ECO:0000313" key="1">
    <source>
        <dbReference type="EMBL" id="EYE91235.1"/>
    </source>
</evidence>
<dbReference type="STRING" id="1388766.A0A017S4X1"/>
<organism evidence="1 2">
    <name type="scientific">Aspergillus ruber (strain CBS 135680)</name>
    <dbReference type="NCBI Taxonomy" id="1388766"/>
    <lineage>
        <taxon>Eukaryota</taxon>
        <taxon>Fungi</taxon>
        <taxon>Dikarya</taxon>
        <taxon>Ascomycota</taxon>
        <taxon>Pezizomycotina</taxon>
        <taxon>Eurotiomycetes</taxon>
        <taxon>Eurotiomycetidae</taxon>
        <taxon>Eurotiales</taxon>
        <taxon>Aspergillaceae</taxon>
        <taxon>Aspergillus</taxon>
        <taxon>Aspergillus subgen. Aspergillus</taxon>
    </lineage>
</organism>
<evidence type="ECO:0008006" key="3">
    <source>
        <dbReference type="Google" id="ProtNLM"/>
    </source>
</evidence>
<dbReference type="RefSeq" id="XP_040634925.1">
    <property type="nucleotide sequence ID" value="XM_040783020.1"/>
</dbReference>
<evidence type="ECO:0000313" key="2">
    <source>
        <dbReference type="Proteomes" id="UP000019804"/>
    </source>
</evidence>
<name>A0A017S4X1_ASPRC</name>
<protein>
    <recommendedName>
        <fullName evidence="3">Casein kinase II beta 2 subunit</fullName>
    </recommendedName>
</protein>
<keyword evidence="2" id="KW-1185">Reference proteome</keyword>
<dbReference type="PANTHER" id="PTHR42342">
    <property type="entry name" value="STATIONARY PHASE PROTEIN 5"/>
    <property type="match status" value="1"/>
</dbReference>
<dbReference type="GO" id="GO:0070628">
    <property type="term" value="F:proteasome binding"/>
    <property type="evidence" value="ECO:0007669"/>
    <property type="project" value="InterPro"/>
</dbReference>
<dbReference type="OrthoDB" id="416253at2759"/>
<sequence length="450" mass="49430">MAPSSGHLLLPKFWRAARFAYEKAYKVVRSKLPEPTQQVLRVQPAYARITPRQPINRAAAIRQARSRLFSTRAAGSFISYIRTGLQSERALYPPSRVATNVSHLTTRAPFASTLRPNLTGGTLGRTASGYAFGAGRVGGQRFFSHGPAAPAQVINNVSAGMRAFFLSGQKLRFDGIDPISGNKRYKAVTKIQDQAEHQMTAIPRTSPGSHIDFQLSPTITAMAGFQKKSTSADFRNLNSEGLMDMLSVDFARALKDFAAVLNDLKQLSSLGDLPIELHDRSTIRVRFPGCDAETVERLCDEVGVQRGRIFQDEDFDLHTGVDLALRFPFAPSVPASPEMECFFQSEASQIPEEVDWKAMMSPENKSASSRASSKQIKNEFVLADLDMFGSNPWKSDSPSEYSSINISDLGDRAYFPEVSSAGVPSSTSGYDSIQGIHRFIAECDQAAVRQ</sequence>
<dbReference type="InterPro" id="IPR038816">
    <property type="entry name" value="Stationary_phase_5"/>
</dbReference>